<feature type="compositionally biased region" description="Basic and acidic residues" evidence="2">
    <location>
        <begin position="1145"/>
        <end position="1156"/>
    </location>
</feature>
<evidence type="ECO:0000313" key="6">
    <source>
        <dbReference type="Proteomes" id="UP001054902"/>
    </source>
</evidence>
<reference evidence="5 6" key="1">
    <citation type="journal article" date="2021" name="Sci. Rep.">
        <title>The genome of the diatom Chaetoceros tenuissimus carries an ancient integrated fragment of an extant virus.</title>
        <authorList>
            <person name="Hongo Y."/>
            <person name="Kimura K."/>
            <person name="Takaki Y."/>
            <person name="Yoshida Y."/>
            <person name="Baba S."/>
            <person name="Kobayashi G."/>
            <person name="Nagasaki K."/>
            <person name="Hano T."/>
            <person name="Tomaru Y."/>
        </authorList>
    </citation>
    <scope>NUCLEOTIDE SEQUENCE [LARGE SCALE GENOMIC DNA]</scope>
    <source>
        <strain evidence="5 6">NIES-3715</strain>
    </source>
</reference>
<organism evidence="5 6">
    <name type="scientific">Chaetoceros tenuissimus</name>
    <dbReference type="NCBI Taxonomy" id="426638"/>
    <lineage>
        <taxon>Eukaryota</taxon>
        <taxon>Sar</taxon>
        <taxon>Stramenopiles</taxon>
        <taxon>Ochrophyta</taxon>
        <taxon>Bacillariophyta</taxon>
        <taxon>Coscinodiscophyceae</taxon>
        <taxon>Chaetocerotophycidae</taxon>
        <taxon>Chaetocerotales</taxon>
        <taxon>Chaetocerotaceae</taxon>
        <taxon>Chaetoceros</taxon>
    </lineage>
</organism>
<dbReference type="Pfam" id="PF18599">
    <property type="entry name" value="LCIB_C_CA"/>
    <property type="match status" value="1"/>
</dbReference>
<feature type="compositionally biased region" description="Acidic residues" evidence="2">
    <location>
        <begin position="1318"/>
        <end position="1332"/>
    </location>
</feature>
<feature type="compositionally biased region" description="Acidic residues" evidence="2">
    <location>
        <begin position="582"/>
        <end position="599"/>
    </location>
</feature>
<feature type="compositionally biased region" description="Basic and acidic residues" evidence="2">
    <location>
        <begin position="1207"/>
        <end position="1252"/>
    </location>
</feature>
<keyword evidence="1" id="KW-0143">Chaperone</keyword>
<feature type="compositionally biased region" description="Acidic residues" evidence="2">
    <location>
        <begin position="521"/>
        <end position="532"/>
    </location>
</feature>
<dbReference type="PRINTS" id="PR00773">
    <property type="entry name" value="GRPEPROTEIN"/>
</dbReference>
<keyword evidence="3" id="KW-0732">Signal</keyword>
<accession>A0AAD3CZD9</accession>
<dbReference type="GO" id="GO:0051087">
    <property type="term" value="F:protein-folding chaperone binding"/>
    <property type="evidence" value="ECO:0007669"/>
    <property type="project" value="InterPro"/>
</dbReference>
<dbReference type="InterPro" id="IPR000740">
    <property type="entry name" value="GrpE"/>
</dbReference>
<feature type="compositionally biased region" description="Acidic residues" evidence="2">
    <location>
        <begin position="625"/>
        <end position="642"/>
    </location>
</feature>
<feature type="compositionally biased region" description="Acidic residues" evidence="2">
    <location>
        <begin position="668"/>
        <end position="685"/>
    </location>
</feature>
<feature type="compositionally biased region" description="Acidic residues" evidence="2">
    <location>
        <begin position="729"/>
        <end position="739"/>
    </location>
</feature>
<dbReference type="GO" id="GO:0000774">
    <property type="term" value="F:adenyl-nucleotide exchange factor activity"/>
    <property type="evidence" value="ECO:0007669"/>
    <property type="project" value="InterPro"/>
</dbReference>
<dbReference type="EMBL" id="BLLK01000047">
    <property type="protein sequence ID" value="GFH54802.1"/>
    <property type="molecule type" value="Genomic_DNA"/>
</dbReference>
<feature type="compositionally biased region" description="Acidic residues" evidence="2">
    <location>
        <begin position="452"/>
        <end position="461"/>
    </location>
</feature>
<sequence>MRFSQIHVTIFIVFCSSLSLSFVPGGISSIRPYGRNNHGIQPSTEHITEKAIKIFESPNYPFQQPSNDFDKLVKDYFPDALTNKDLVVQVVHILAEKGFTAQNTLLATSLCSDELARQLEDDFGKVFGKNFALGGLAGFPFAGNTGFKAMSSHIPDEGFALLTYGPHVGITKHGEIGKVERPGVKLADTCCGSAVAACNHVEDIARGKADLTSTVSDFTDFQQGAVKNLLLPHSNAIMNAKDKMLELPHCLYESQSLLIDQIVEKGRGGIKRGMVLLGGIQINTGPSQDDYFLPLRFDYVNPKGEVVEDMLPGLNQKFFFFADMVPLTKRFKPEVENPYFRDDNDVEDDDDTQIMEKVIKYKDGKPVVIGIKNDLVQDVDDTIPIDDKESNDIPEKSPVEKDGTEESDEKDDMIDSELPLELNGEKEETQKMSEKANIKKEKNEVGARDEQVDIESSDEKEEVPSEVKVDTSICQEDDLEAEQTTSMGEGKSVSKLDEEIDTEISDEKEEVPSIEDSKVEAEEEQVEEDLESEQTTSTGDEEIDTEISDEKEEVPSIEDSKVEAEEEQVEEDLESEQTTSTGDEEIDTEISDEKEEVPSIEDSKVEAEEEQVEEDLESEQTTSTGDEEIDTEISDEKEEVPSIEDSKVEAEEEQVEEDLESEQTTSMGEEEIDTEISDEKEEVPSIEDSKVEAEEEQVEEDLESEQTTSMGEEEIDTEISDEKDRDTELSEADDLESEQNTELSPQSNKDAVSNEETDDLEEEPDLEALQKEFEALERTLIDKNIELDIIEKDTDEISKAGYARKVAEYEDKRKQKMMASDNSITTEKAHVMEKLLPILDELQSFSKLYEGVKFSENYSALSSDFSNALESLGVKESVVKEEMVARETSAKIVGEEFCDDIEKGKIMKVLRRGFELEENVIRPAEVVVSLGKDEQAASRDVEAELQQRSLLASRLKLDEKLRLAEMNKLDGDNEENKDTNFPKIDEVELKQRSILEAALRFEKVSKEEKARIAAQKEEEAAKLKEEEEARIAAQKEEEAANLKEEEEARIAAQKEEEAANLKEEEEARIAAQKEEEAAKLKEEENARLAAEEEAARVKEQETLLRKAAREESARIAAEENEKSLLKTEDSKSSSVEETDSIASLESKEENDLKDTQMSEEDERAEAIEDELNRRREEKEKENARIAAEEAEKARKIAEKEEAIKLKTEEEEKRRIETEKEEKEKMRIEKEERERLAAEDEAERIRAGEEEKARRLKLQETIQAKAPSETAGTGQNRRQRRVIDQTSFSQDNALQFTNPGLFEIPAMRRVAVSPTKSELEEDLTDDESFDEETTNSKRFKARAPDRFEATESNSNVIKPRRPAAVSKETFEESTFQSTDELTNEVEDIDTDDSANMDPDTEEIAIGVTNPPSSEEEEEETEADAFSASDSGEPSTFMSRRKFYRLSLPEDASESEFIIEVREYFEKSYINVEATGFHDIIFRGDDGSAIFRIENLRVPSMRNEGSTELENSIMVALYFMARPDLVSGEMMQLSSFGGVAPILASVGSALAKKQRGNHIPETLTRILFTDVRRDIAQTCIENLQSAGFPGNKVDLGNMDWESRIPGSLENRFNLIVGFNNYGEAQETDAVSHAIAKSLRSSPYDAAVGRQHIRGRLVYFTRQVDDLYTLLRRNLVEGYKMKTTVEEFKLEKMEGSTLIGDSLQDIRAQVDEAKFEDPEELQFTTLFGFHDRSFNGQAVGGAFW</sequence>
<feature type="compositionally biased region" description="Acidic residues" evidence="2">
    <location>
        <begin position="607"/>
        <end position="618"/>
    </location>
</feature>
<feature type="compositionally biased region" description="Acidic residues" evidence="2">
    <location>
        <begin position="539"/>
        <end position="556"/>
    </location>
</feature>
<feature type="compositionally biased region" description="Basic and acidic residues" evidence="2">
    <location>
        <begin position="385"/>
        <end position="404"/>
    </location>
</feature>
<feature type="compositionally biased region" description="Acidic residues" evidence="2">
    <location>
        <begin position="650"/>
        <end position="661"/>
    </location>
</feature>
<feature type="region of interest" description="Disordered" evidence="2">
    <location>
        <begin position="382"/>
        <end position="768"/>
    </location>
</feature>
<feature type="compositionally biased region" description="Acidic residues" evidence="2">
    <location>
        <begin position="498"/>
        <end position="513"/>
    </location>
</feature>
<feature type="compositionally biased region" description="Acidic residues" evidence="2">
    <location>
        <begin position="1412"/>
        <end position="1421"/>
    </location>
</feature>
<feature type="compositionally biased region" description="Acidic residues" evidence="2">
    <location>
        <begin position="564"/>
        <end position="575"/>
    </location>
</feature>
<evidence type="ECO:0000259" key="4">
    <source>
        <dbReference type="Pfam" id="PF18599"/>
    </source>
</evidence>
<dbReference type="Proteomes" id="UP001054902">
    <property type="component" value="Unassembled WGS sequence"/>
</dbReference>
<feature type="compositionally biased region" description="Basic and acidic residues" evidence="2">
    <location>
        <begin position="1013"/>
        <end position="1131"/>
    </location>
</feature>
<feature type="compositionally biased region" description="Acidic residues" evidence="2">
    <location>
        <begin position="693"/>
        <end position="704"/>
    </location>
</feature>
<dbReference type="SUPFAM" id="SSF51064">
    <property type="entry name" value="Head domain of nucleotide exchange factor GrpE"/>
    <property type="match status" value="1"/>
</dbReference>
<dbReference type="Gene3D" id="2.30.22.10">
    <property type="entry name" value="Head domain of nucleotide exchange factor GrpE"/>
    <property type="match status" value="1"/>
</dbReference>
<evidence type="ECO:0000256" key="3">
    <source>
        <dbReference type="SAM" id="SignalP"/>
    </source>
</evidence>
<gene>
    <name evidence="5" type="ORF">CTEN210_11278</name>
</gene>
<feature type="region of interest" description="Disordered" evidence="2">
    <location>
        <begin position="1207"/>
        <end position="1285"/>
    </location>
</feature>
<proteinExistence type="predicted"/>
<feature type="compositionally biased region" description="Acidic residues" evidence="2">
    <location>
        <begin position="405"/>
        <end position="415"/>
    </location>
</feature>
<feature type="compositionally biased region" description="Polar residues" evidence="2">
    <location>
        <begin position="1132"/>
        <end position="1143"/>
    </location>
</feature>
<feature type="signal peptide" evidence="3">
    <location>
        <begin position="1"/>
        <end position="21"/>
    </location>
</feature>
<dbReference type="Pfam" id="PF01025">
    <property type="entry name" value="GrpE"/>
    <property type="match status" value="1"/>
</dbReference>
<dbReference type="PANTHER" id="PTHR38016:SF1">
    <property type="entry name" value="LIMITING CO2-INDUCIBLE PROTEIN B_C BETA CARBONYIC ANHYDRASE DOMAIN-CONTAINING PROTEIN"/>
    <property type="match status" value="1"/>
</dbReference>
<feature type="region of interest" description="Disordered" evidence="2">
    <location>
        <begin position="1312"/>
        <end position="1354"/>
    </location>
</feature>
<dbReference type="InterPro" id="IPR040703">
    <property type="entry name" value="LCIB/C_CA"/>
</dbReference>
<keyword evidence="6" id="KW-1185">Reference proteome</keyword>
<evidence type="ECO:0000256" key="2">
    <source>
        <dbReference type="SAM" id="MobiDB-lite"/>
    </source>
</evidence>
<feature type="region of interest" description="Disordered" evidence="2">
    <location>
        <begin position="1013"/>
        <end position="1194"/>
    </location>
</feature>
<name>A0AAD3CZD9_9STRA</name>
<feature type="chain" id="PRO_5041951844" description="Limiting CO2-inducible protein B/C beta carbonyic anhydrase domain-containing protein" evidence="3">
    <location>
        <begin position="22"/>
        <end position="1741"/>
    </location>
</feature>
<feature type="compositionally biased region" description="Acidic residues" evidence="2">
    <location>
        <begin position="753"/>
        <end position="766"/>
    </location>
</feature>
<dbReference type="PANTHER" id="PTHR38016">
    <property type="entry name" value="UNNAMED PRODUCT"/>
    <property type="match status" value="1"/>
</dbReference>
<feature type="region of interest" description="Disordered" evidence="2">
    <location>
        <begin position="1402"/>
        <end position="1434"/>
    </location>
</feature>
<feature type="compositionally biased region" description="Basic and acidic residues" evidence="2">
    <location>
        <begin position="1164"/>
        <end position="1194"/>
    </location>
</feature>
<evidence type="ECO:0000256" key="1">
    <source>
        <dbReference type="ARBA" id="ARBA00023186"/>
    </source>
</evidence>
<feature type="compositionally biased region" description="Basic and acidic residues" evidence="2">
    <location>
        <begin position="423"/>
        <end position="451"/>
    </location>
</feature>
<dbReference type="GO" id="GO:0006457">
    <property type="term" value="P:protein folding"/>
    <property type="evidence" value="ECO:0007669"/>
    <property type="project" value="InterPro"/>
</dbReference>
<feature type="region of interest" description="Disordered" evidence="2">
    <location>
        <begin position="1361"/>
        <end position="1380"/>
    </location>
</feature>
<protein>
    <recommendedName>
        <fullName evidence="4">Limiting CO2-inducible protein B/C beta carbonyic anhydrase domain-containing protein</fullName>
    </recommendedName>
</protein>
<evidence type="ECO:0000313" key="5">
    <source>
        <dbReference type="EMBL" id="GFH54802.1"/>
    </source>
</evidence>
<dbReference type="GO" id="GO:0042803">
    <property type="term" value="F:protein homodimerization activity"/>
    <property type="evidence" value="ECO:0007669"/>
    <property type="project" value="InterPro"/>
</dbReference>
<comment type="caution">
    <text evidence="5">The sequence shown here is derived from an EMBL/GenBank/DDBJ whole genome shotgun (WGS) entry which is preliminary data.</text>
</comment>
<feature type="compositionally biased region" description="Polar residues" evidence="2">
    <location>
        <begin position="740"/>
        <end position="751"/>
    </location>
</feature>
<dbReference type="InterPro" id="IPR009012">
    <property type="entry name" value="GrpE_head"/>
</dbReference>
<feature type="domain" description="Limiting CO2-inducible protein B/C beta carbonyic anhydrase" evidence="4">
    <location>
        <begin position="80"/>
        <end position="300"/>
    </location>
</feature>